<protein>
    <submittedName>
        <fullName evidence="1">Uncharacterized protein</fullName>
    </submittedName>
</protein>
<name>A0A2X3BIB1_9HELI</name>
<evidence type="ECO:0000313" key="2">
    <source>
        <dbReference type="Proteomes" id="UP000250166"/>
    </source>
</evidence>
<accession>A0A2X3BIB1</accession>
<dbReference type="Proteomes" id="UP000250166">
    <property type="component" value="Unassembled WGS sequence"/>
</dbReference>
<proteinExistence type="predicted"/>
<reference evidence="1 2" key="1">
    <citation type="submission" date="2018-06" db="EMBL/GenBank/DDBJ databases">
        <authorList>
            <consortium name="Pathogen Informatics"/>
            <person name="Doyle S."/>
        </authorList>
    </citation>
    <scope>NUCLEOTIDE SEQUENCE [LARGE SCALE GENOMIC DNA]</scope>
    <source>
        <strain evidence="1 2">NCTC13102</strain>
    </source>
</reference>
<evidence type="ECO:0000313" key="1">
    <source>
        <dbReference type="EMBL" id="SQB99454.1"/>
    </source>
</evidence>
<sequence length="39" mass="4261">MSQTKTTRLNAIYMRLKGANGISIKDLAADANIAHFIIV</sequence>
<gene>
    <name evidence="1" type="ORF">NCTC13102_01778</name>
</gene>
<dbReference type="AlphaFoldDB" id="A0A2X3BIB1"/>
<dbReference type="EMBL" id="UAWL01000006">
    <property type="protein sequence ID" value="SQB99454.1"/>
    <property type="molecule type" value="Genomic_DNA"/>
</dbReference>
<organism evidence="1 2">
    <name type="scientific">Helicobacter fennelliae</name>
    <dbReference type="NCBI Taxonomy" id="215"/>
    <lineage>
        <taxon>Bacteria</taxon>
        <taxon>Pseudomonadati</taxon>
        <taxon>Campylobacterota</taxon>
        <taxon>Epsilonproteobacteria</taxon>
        <taxon>Campylobacterales</taxon>
        <taxon>Helicobacteraceae</taxon>
        <taxon>Helicobacter</taxon>
    </lineage>
</organism>